<dbReference type="PANTHER" id="PTHR18895:SF74">
    <property type="entry name" value="MTRF1L RELEASE FACTOR GLUTAMINE METHYLTRANSFERASE"/>
    <property type="match status" value="1"/>
</dbReference>
<dbReference type="NCBIfam" id="TIGR00536">
    <property type="entry name" value="hemK_fam"/>
    <property type="match status" value="1"/>
</dbReference>
<dbReference type="OrthoDB" id="9800643at2"/>
<dbReference type="GO" id="GO:0102559">
    <property type="term" value="F:peptide chain release factor N(5)-glutamine methyltransferase activity"/>
    <property type="evidence" value="ECO:0007669"/>
    <property type="project" value="UniProtKB-EC"/>
</dbReference>
<keyword evidence="2 4" id="KW-0808">Transferase</keyword>
<dbReference type="NCBIfam" id="TIGR03534">
    <property type="entry name" value="RF_mod_PrmC"/>
    <property type="match status" value="1"/>
</dbReference>
<dbReference type="RefSeq" id="WP_072906360.1">
    <property type="nucleotide sequence ID" value="NZ_FRAI01000006.1"/>
</dbReference>
<dbReference type="Gene3D" id="3.40.50.150">
    <property type="entry name" value="Vaccinia Virus protein VP39"/>
    <property type="match status" value="1"/>
</dbReference>
<feature type="domain" description="Release factor glutamine methyltransferase N-terminal" evidence="6">
    <location>
        <begin position="7"/>
        <end position="76"/>
    </location>
</feature>
<evidence type="ECO:0000259" key="6">
    <source>
        <dbReference type="Pfam" id="PF17827"/>
    </source>
</evidence>
<keyword evidence="1 4" id="KW-0489">Methyltransferase</keyword>
<dbReference type="HAMAP" id="MF_02126">
    <property type="entry name" value="RF_methyltr_PrmC"/>
    <property type="match status" value="1"/>
</dbReference>
<dbReference type="AlphaFoldDB" id="A0A1M6M909"/>
<evidence type="ECO:0000256" key="4">
    <source>
        <dbReference type="HAMAP-Rule" id="MF_02126"/>
    </source>
</evidence>
<name>A0A1M6M909_9FIRM</name>
<feature type="domain" description="Methyltransferase" evidence="5">
    <location>
        <begin position="117"/>
        <end position="250"/>
    </location>
</feature>
<dbReference type="Pfam" id="PF13847">
    <property type="entry name" value="Methyltransf_31"/>
    <property type="match status" value="1"/>
</dbReference>
<dbReference type="STRING" id="1120989.SAMN02745227_00718"/>
<comment type="caution">
    <text evidence="4">Lacks conserved residue(s) required for the propagation of feature annotation.</text>
</comment>
<comment type="catalytic activity">
    <reaction evidence="4">
        <text>L-glutaminyl-[peptide chain release factor] + S-adenosyl-L-methionine = N(5)-methyl-L-glutaminyl-[peptide chain release factor] + S-adenosyl-L-homocysteine + H(+)</text>
        <dbReference type="Rhea" id="RHEA:42896"/>
        <dbReference type="Rhea" id="RHEA-COMP:10271"/>
        <dbReference type="Rhea" id="RHEA-COMP:10272"/>
        <dbReference type="ChEBI" id="CHEBI:15378"/>
        <dbReference type="ChEBI" id="CHEBI:30011"/>
        <dbReference type="ChEBI" id="CHEBI:57856"/>
        <dbReference type="ChEBI" id="CHEBI:59789"/>
        <dbReference type="ChEBI" id="CHEBI:61891"/>
        <dbReference type="EC" id="2.1.1.297"/>
    </reaction>
</comment>
<dbReference type="InterPro" id="IPR040758">
    <property type="entry name" value="PrmC_N"/>
</dbReference>
<reference evidence="8" key="1">
    <citation type="submission" date="2016-11" db="EMBL/GenBank/DDBJ databases">
        <authorList>
            <person name="Varghese N."/>
            <person name="Submissions S."/>
        </authorList>
    </citation>
    <scope>NUCLEOTIDE SEQUENCE [LARGE SCALE GENOMIC DNA]</scope>
    <source>
        <strain evidence="8">DSM 14826</strain>
    </source>
</reference>
<dbReference type="Pfam" id="PF17827">
    <property type="entry name" value="PrmC_N"/>
    <property type="match status" value="1"/>
</dbReference>
<comment type="function">
    <text evidence="4">Methylates the class 1 translation termination release factors RF1/PrfA and RF2/PrfB on the glutamine residue of the universally conserved GGQ motif.</text>
</comment>
<dbReference type="GO" id="GO:0032259">
    <property type="term" value="P:methylation"/>
    <property type="evidence" value="ECO:0007669"/>
    <property type="project" value="UniProtKB-KW"/>
</dbReference>
<comment type="similarity">
    <text evidence="4">Belongs to the protein N5-glutamine methyltransferase family. PrmC subfamily.</text>
</comment>
<gene>
    <name evidence="4" type="primary">prmC</name>
    <name evidence="7" type="ORF">SAMN02745227_00718</name>
</gene>
<feature type="binding site" evidence="4">
    <location>
        <position position="146"/>
    </location>
    <ligand>
        <name>S-adenosyl-L-methionine</name>
        <dbReference type="ChEBI" id="CHEBI:59789"/>
    </ligand>
</feature>
<dbReference type="EMBL" id="FRAI01000006">
    <property type="protein sequence ID" value="SHJ79892.1"/>
    <property type="molecule type" value="Genomic_DNA"/>
</dbReference>
<evidence type="ECO:0000256" key="2">
    <source>
        <dbReference type="ARBA" id="ARBA00022679"/>
    </source>
</evidence>
<keyword evidence="8" id="KW-1185">Reference proteome</keyword>
<dbReference type="Gene3D" id="1.10.8.10">
    <property type="entry name" value="DNA helicase RuvA subunit, C-terminal domain"/>
    <property type="match status" value="1"/>
</dbReference>
<evidence type="ECO:0000313" key="7">
    <source>
        <dbReference type="EMBL" id="SHJ79892.1"/>
    </source>
</evidence>
<dbReference type="InterPro" id="IPR029063">
    <property type="entry name" value="SAM-dependent_MTases_sf"/>
</dbReference>
<evidence type="ECO:0000313" key="8">
    <source>
        <dbReference type="Proteomes" id="UP000243547"/>
    </source>
</evidence>
<dbReference type="InterPro" id="IPR025714">
    <property type="entry name" value="Methyltranfer_dom"/>
</dbReference>
<dbReference type="InterPro" id="IPR004556">
    <property type="entry name" value="HemK-like"/>
</dbReference>
<sequence length="295" mass="33434">MIKTIKEALIWASSYLKNQGIENPYTESQLLLKKLLDLPLVKLTLQENQPLTEQQLENYLQWVKKRGEGYPYAYIIKGKEFMGLEFYVDPRVLIPRPETEILVEWAISYIELNKISDFKIVDVGTGSGAIGISLAKYTGKKIYAVDLSMDSLQVAKLNSEKLGVADKIKFYHGNLLKPLKKQGLEVDLVVSNLPYIPEREYATLQREVKEFEPYTALIGGETGLEIYQELVQQLKGTLKKGGALAIEIAYNQGQRAIDHLQKGGFQKTYILNDLAGHQRVVIGENFIGENFKNYV</sequence>
<dbReference type="EC" id="2.1.1.297" evidence="4"/>
<organism evidence="7 8">
    <name type="scientific">Anaerobranca californiensis DSM 14826</name>
    <dbReference type="NCBI Taxonomy" id="1120989"/>
    <lineage>
        <taxon>Bacteria</taxon>
        <taxon>Bacillati</taxon>
        <taxon>Bacillota</taxon>
        <taxon>Clostridia</taxon>
        <taxon>Eubacteriales</taxon>
        <taxon>Proteinivoracaceae</taxon>
        <taxon>Anaerobranca</taxon>
    </lineage>
</organism>
<accession>A0A1M6M909</accession>
<evidence type="ECO:0000256" key="3">
    <source>
        <dbReference type="ARBA" id="ARBA00022691"/>
    </source>
</evidence>
<dbReference type="CDD" id="cd02440">
    <property type="entry name" value="AdoMet_MTases"/>
    <property type="match status" value="1"/>
</dbReference>
<proteinExistence type="inferred from homology"/>
<feature type="binding site" evidence="4">
    <location>
        <position position="192"/>
    </location>
    <ligand>
        <name>S-adenosyl-L-methionine</name>
        <dbReference type="ChEBI" id="CHEBI:59789"/>
    </ligand>
</feature>
<keyword evidence="3 4" id="KW-0949">S-adenosyl-L-methionine</keyword>
<dbReference type="PANTHER" id="PTHR18895">
    <property type="entry name" value="HEMK METHYLTRANSFERASE"/>
    <property type="match status" value="1"/>
</dbReference>
<evidence type="ECO:0000256" key="1">
    <source>
        <dbReference type="ARBA" id="ARBA00022603"/>
    </source>
</evidence>
<dbReference type="InterPro" id="IPR019874">
    <property type="entry name" value="RF_methyltr_PrmC"/>
</dbReference>
<feature type="binding site" evidence="4">
    <location>
        <begin position="124"/>
        <end position="128"/>
    </location>
    <ligand>
        <name>S-adenosyl-L-methionine</name>
        <dbReference type="ChEBI" id="CHEBI:59789"/>
    </ligand>
</feature>
<protein>
    <recommendedName>
        <fullName evidence="4">Release factor glutamine methyltransferase</fullName>
        <shortName evidence="4">RF MTase</shortName>
        <ecNumber evidence="4">2.1.1.297</ecNumber>
    </recommendedName>
    <alternativeName>
        <fullName evidence="4">N5-glutamine methyltransferase PrmC</fullName>
    </alternativeName>
    <alternativeName>
        <fullName evidence="4">Protein-(glutamine-N5) MTase PrmC</fullName>
    </alternativeName>
    <alternativeName>
        <fullName evidence="4">Protein-glutamine N-methyltransferase PrmC</fullName>
    </alternativeName>
</protein>
<dbReference type="SUPFAM" id="SSF53335">
    <property type="entry name" value="S-adenosyl-L-methionine-dependent methyltransferases"/>
    <property type="match status" value="1"/>
</dbReference>
<dbReference type="Proteomes" id="UP000243547">
    <property type="component" value="Unassembled WGS sequence"/>
</dbReference>
<dbReference type="InterPro" id="IPR050320">
    <property type="entry name" value="N5-glutamine_MTase"/>
</dbReference>
<evidence type="ECO:0000259" key="5">
    <source>
        <dbReference type="Pfam" id="PF13847"/>
    </source>
</evidence>